<sequence>MKEEFESRPFPGAPGKYNVQLASWLPKIQVSVFKESLQAQDSWRCRIGGLTINPNKWLHKELWQGPLRS</sequence>
<accession>A0AA51X5H7</accession>
<protein>
    <submittedName>
        <fullName evidence="1">Uncharacterized protein</fullName>
    </submittedName>
</protein>
<evidence type="ECO:0000313" key="1">
    <source>
        <dbReference type="EMBL" id="WMS85958.1"/>
    </source>
</evidence>
<dbReference type="Proteomes" id="UP001239782">
    <property type="component" value="Chromosome"/>
</dbReference>
<dbReference type="AlphaFoldDB" id="A0AA51X5H7"/>
<dbReference type="EMBL" id="CP133548">
    <property type="protein sequence ID" value="WMS85958.1"/>
    <property type="molecule type" value="Genomic_DNA"/>
</dbReference>
<dbReference type="KEGG" id="plei:Q9312_12090"/>
<gene>
    <name evidence="1" type="ORF">Q9312_12090</name>
</gene>
<organism evidence="1 2">
    <name type="scientific">Pleionea litopenaei</name>
    <dbReference type="NCBI Taxonomy" id="3070815"/>
    <lineage>
        <taxon>Bacteria</taxon>
        <taxon>Pseudomonadati</taxon>
        <taxon>Pseudomonadota</taxon>
        <taxon>Gammaproteobacteria</taxon>
        <taxon>Oceanospirillales</taxon>
        <taxon>Pleioneaceae</taxon>
        <taxon>Pleionea</taxon>
    </lineage>
</organism>
<name>A0AA51X5H7_9GAMM</name>
<proteinExistence type="predicted"/>
<keyword evidence="2" id="KW-1185">Reference proteome</keyword>
<evidence type="ECO:0000313" key="2">
    <source>
        <dbReference type="Proteomes" id="UP001239782"/>
    </source>
</evidence>
<dbReference type="RefSeq" id="WP_309201110.1">
    <property type="nucleotide sequence ID" value="NZ_CP133548.1"/>
</dbReference>
<reference evidence="1 2" key="1">
    <citation type="submission" date="2023-08" db="EMBL/GenBank/DDBJ databases">
        <title>Pleionea litopenaei sp. nov., isolated from stomach of juvenile Litopenaeus vannamei.</title>
        <authorList>
            <person name="Rho A.M."/>
            <person name="Hwang C.Y."/>
        </authorList>
    </citation>
    <scope>NUCLEOTIDE SEQUENCE [LARGE SCALE GENOMIC DNA]</scope>
    <source>
        <strain evidence="1 2">HL-JVS1</strain>
    </source>
</reference>